<dbReference type="CDD" id="cd16936">
    <property type="entry name" value="HATPase_RsbW-like"/>
    <property type="match status" value="1"/>
</dbReference>
<evidence type="ECO:0000313" key="5">
    <source>
        <dbReference type="Proteomes" id="UP000277256"/>
    </source>
</evidence>
<dbReference type="Gene3D" id="3.30.565.10">
    <property type="entry name" value="Histidine kinase-like ATPase, C-terminal domain"/>
    <property type="match status" value="1"/>
</dbReference>
<accession>A0A426UT46</accession>
<evidence type="ECO:0000259" key="3">
    <source>
        <dbReference type="Pfam" id="PF14417"/>
    </source>
</evidence>
<keyword evidence="4" id="KW-0808">Transferase</keyword>
<evidence type="ECO:0000313" key="4">
    <source>
        <dbReference type="EMBL" id="RRR96864.1"/>
    </source>
</evidence>
<dbReference type="InterPro" id="IPR036890">
    <property type="entry name" value="HATPase_C_sf"/>
</dbReference>
<reference evidence="4 5" key="1">
    <citation type="submission" date="2018-12" db="EMBL/GenBank/DDBJ databases">
        <title>Glycomyces sp. YIM 121974 draft genome.</title>
        <authorList>
            <person name="Li Q."/>
        </authorList>
    </citation>
    <scope>NUCLEOTIDE SEQUENCE [LARGE SCALE GENOMIC DNA]</scope>
    <source>
        <strain evidence="4 5">YIM 121974</strain>
    </source>
</reference>
<dbReference type="NCBIfam" id="NF041045">
    <property type="entry name" value="RsbA_anti_sig"/>
    <property type="match status" value="1"/>
</dbReference>
<dbReference type="PANTHER" id="PTHR35526">
    <property type="entry name" value="ANTI-SIGMA-F FACTOR RSBW-RELATED"/>
    <property type="match status" value="1"/>
</dbReference>
<comment type="caution">
    <text evidence="4">The sequence shown here is derived from an EMBL/GenBank/DDBJ whole genome shotgun (WGS) entry which is preliminary data.</text>
</comment>
<dbReference type="InterPro" id="IPR047718">
    <property type="entry name" value="RsbA-like_anti_sig"/>
</dbReference>
<evidence type="ECO:0000256" key="1">
    <source>
        <dbReference type="ARBA" id="ARBA00022527"/>
    </source>
</evidence>
<dbReference type="InterPro" id="IPR003594">
    <property type="entry name" value="HATPase_dom"/>
</dbReference>
<dbReference type="AlphaFoldDB" id="A0A426UT46"/>
<dbReference type="GO" id="GO:0004674">
    <property type="term" value="F:protein serine/threonine kinase activity"/>
    <property type="evidence" value="ECO:0007669"/>
    <property type="project" value="UniProtKB-KW"/>
</dbReference>
<organism evidence="4 5">
    <name type="scientific">Glycomyces terrestris</name>
    <dbReference type="NCBI Taxonomy" id="2493553"/>
    <lineage>
        <taxon>Bacteria</taxon>
        <taxon>Bacillati</taxon>
        <taxon>Actinomycetota</taxon>
        <taxon>Actinomycetes</taxon>
        <taxon>Glycomycetales</taxon>
        <taxon>Glycomycetaceae</taxon>
        <taxon>Glycomyces</taxon>
    </lineage>
</organism>
<protein>
    <submittedName>
        <fullName evidence="4">Sensor histidine kinase</fullName>
    </submittedName>
</protein>
<dbReference type="InterPro" id="IPR025847">
    <property type="entry name" value="MEDS_domain"/>
</dbReference>
<dbReference type="Pfam" id="PF14417">
    <property type="entry name" value="MEDS"/>
    <property type="match status" value="1"/>
</dbReference>
<evidence type="ECO:0000259" key="2">
    <source>
        <dbReference type="Pfam" id="PF13581"/>
    </source>
</evidence>
<feature type="domain" description="MEDS" evidence="3">
    <location>
        <begin position="15"/>
        <end position="158"/>
    </location>
</feature>
<keyword evidence="5" id="KW-1185">Reference proteome</keyword>
<dbReference type="EMBL" id="RSEB01000006">
    <property type="protein sequence ID" value="RRR96864.1"/>
    <property type="molecule type" value="Genomic_DNA"/>
</dbReference>
<gene>
    <name evidence="4" type="ORF">EIW28_20725</name>
</gene>
<dbReference type="RefSeq" id="WP_125249618.1">
    <property type="nucleotide sequence ID" value="NZ_RSEB01000006.1"/>
</dbReference>
<dbReference type="OrthoDB" id="4088450at2"/>
<sequence>MTTGADRATEEPFHHPAFYYSGPAEYLEGTIPFIESALAAGEPAAVSVPGPNLELIRDALGAASEHVLLLDMTEEGANPGRIIPGVLREFADRHPGRRVSIIGEPIWASRSEAEYPACAQHEALINLAFAGRDAAILCPYDLDGLDERAIADSLATHPVLMDAKGTRESAEYDPARVIDGYNRPLPAPPRSAVERGVDRYSVDNARWFTTSYGRKAGLSAHRLVDLEIAVTELVTNSIRYGGGSGLLRIWTEDDHLVCEVSDGGRITDPLVGRRPVDDYSQGGGLLLVNHVVDLLRMHTGPEGTTMRVYLRLP</sequence>
<dbReference type="SUPFAM" id="SSF55874">
    <property type="entry name" value="ATPase domain of HSP90 chaperone/DNA topoisomerase II/histidine kinase"/>
    <property type="match status" value="1"/>
</dbReference>
<proteinExistence type="predicted"/>
<dbReference type="Proteomes" id="UP000277256">
    <property type="component" value="Unassembled WGS sequence"/>
</dbReference>
<keyword evidence="4" id="KW-0418">Kinase</keyword>
<name>A0A426UT46_9ACTN</name>
<feature type="domain" description="Histidine kinase/HSP90-like ATPase" evidence="2">
    <location>
        <begin position="201"/>
        <end position="308"/>
    </location>
</feature>
<keyword evidence="1" id="KW-0723">Serine/threonine-protein kinase</keyword>
<dbReference type="InterPro" id="IPR050267">
    <property type="entry name" value="Anti-sigma-factor_SerPK"/>
</dbReference>
<dbReference type="PANTHER" id="PTHR35526:SF3">
    <property type="entry name" value="ANTI-SIGMA-F FACTOR RSBW"/>
    <property type="match status" value="1"/>
</dbReference>
<dbReference type="Pfam" id="PF13581">
    <property type="entry name" value="HATPase_c_2"/>
    <property type="match status" value="1"/>
</dbReference>